<dbReference type="InterPro" id="IPR011004">
    <property type="entry name" value="Trimer_LpxA-like_sf"/>
</dbReference>
<proteinExistence type="inferred from homology"/>
<reference evidence="4" key="1">
    <citation type="submission" date="2019-10" db="EMBL/GenBank/DDBJ databases">
        <authorList>
            <consortium name="Genoscope - CEA"/>
            <person name="William W."/>
        </authorList>
    </citation>
    <scope>NUCLEOTIDE SEQUENCE [LARGE SCALE GENOMIC DNA]</scope>
    <source>
        <strain evidence="4">BBR_PRJEB10994</strain>
    </source>
</reference>
<dbReference type="PANTHER" id="PTHR23416:SF23">
    <property type="entry name" value="ACETYLTRANSFERASE C18B11.09C-RELATED"/>
    <property type="match status" value="1"/>
</dbReference>
<dbReference type="Proteomes" id="UP000182190">
    <property type="component" value="Unassembled WGS sequence"/>
</dbReference>
<accession>A0A7Z9BVF0</accession>
<evidence type="ECO:0000256" key="1">
    <source>
        <dbReference type="ARBA" id="ARBA00007274"/>
    </source>
</evidence>
<dbReference type="EMBL" id="CZCS02000214">
    <property type="protein sequence ID" value="VXD23288.1"/>
    <property type="molecule type" value="Genomic_DNA"/>
</dbReference>
<dbReference type="GO" id="GO:0008374">
    <property type="term" value="F:O-acyltransferase activity"/>
    <property type="evidence" value="ECO:0007669"/>
    <property type="project" value="TreeGrafter"/>
</dbReference>
<dbReference type="Gene3D" id="2.160.10.10">
    <property type="entry name" value="Hexapeptide repeat proteins"/>
    <property type="match status" value="1"/>
</dbReference>
<dbReference type="AlphaFoldDB" id="A0A7Z9BVF0"/>
<keyword evidence="5" id="KW-1185">Reference proteome</keyword>
<dbReference type="GO" id="GO:0043886">
    <property type="term" value="F:structural constituent of carboxysome shell"/>
    <property type="evidence" value="ECO:0007669"/>
    <property type="project" value="UniProtKB-ARBA"/>
</dbReference>
<keyword evidence="3" id="KW-0677">Repeat</keyword>
<dbReference type="SUPFAM" id="SSF51161">
    <property type="entry name" value="Trimeric LpxA-like enzymes"/>
    <property type="match status" value="1"/>
</dbReference>
<gene>
    <name evidence="4" type="ORF">PL9631_710087</name>
</gene>
<dbReference type="PANTHER" id="PTHR23416">
    <property type="entry name" value="SIALIC ACID SYNTHASE-RELATED"/>
    <property type="match status" value="1"/>
</dbReference>
<name>A0A7Z9BVF0_9CYAN</name>
<dbReference type="PROSITE" id="PS00101">
    <property type="entry name" value="HEXAPEP_TRANSFERASES"/>
    <property type="match status" value="1"/>
</dbReference>
<dbReference type="GO" id="GO:0031470">
    <property type="term" value="C:carboxysome"/>
    <property type="evidence" value="ECO:0007669"/>
    <property type="project" value="UniProtKB-ARBA"/>
</dbReference>
<protein>
    <submittedName>
        <fullName evidence="4">Hexapeptide repeat-containing transferase (Modular protein)</fullName>
    </submittedName>
</protein>
<keyword evidence="2 4" id="KW-0808">Transferase</keyword>
<dbReference type="InterPro" id="IPR018357">
    <property type="entry name" value="Hexapep_transf_CS"/>
</dbReference>
<organism evidence="4 5">
    <name type="scientific">Planktothrix paucivesiculata PCC 9631</name>
    <dbReference type="NCBI Taxonomy" id="671071"/>
    <lineage>
        <taxon>Bacteria</taxon>
        <taxon>Bacillati</taxon>
        <taxon>Cyanobacteriota</taxon>
        <taxon>Cyanophyceae</taxon>
        <taxon>Oscillatoriophycideae</taxon>
        <taxon>Oscillatoriales</taxon>
        <taxon>Microcoleaceae</taxon>
        <taxon>Planktothrix</taxon>
    </lineage>
</organism>
<evidence type="ECO:0000313" key="5">
    <source>
        <dbReference type="Proteomes" id="UP000182190"/>
    </source>
</evidence>
<comment type="similarity">
    <text evidence="1">Belongs to the transferase hexapeptide repeat family.</text>
</comment>
<evidence type="ECO:0000313" key="4">
    <source>
        <dbReference type="EMBL" id="VXD23288.1"/>
    </source>
</evidence>
<evidence type="ECO:0000256" key="2">
    <source>
        <dbReference type="ARBA" id="ARBA00022679"/>
    </source>
</evidence>
<sequence length="214" mass="23562">MIQLEILNKYMENKTIYSLEKIKETIKNLLIISTAFIPNQHWRESFFIGLANFLPRSVYSNRKVRWRLLKLAGVQITGPVEIADQIEIKQIGRASQISIGQGTYINSGVRFSTSEDAPITIGERVLIGPRCSFETASHSLNLSEGKQRSRFTKPIMIENDVWIATGVIVLPGVRIGEGSVVAAGAVVTTDVPPYTLVGGVPARVIKQLTLPDGS</sequence>
<dbReference type="InterPro" id="IPR051159">
    <property type="entry name" value="Hexapeptide_acetyltransf"/>
</dbReference>
<evidence type="ECO:0000256" key="3">
    <source>
        <dbReference type="ARBA" id="ARBA00022737"/>
    </source>
</evidence>
<dbReference type="InterPro" id="IPR001451">
    <property type="entry name" value="Hexapep"/>
</dbReference>
<dbReference type="Pfam" id="PF00132">
    <property type="entry name" value="Hexapep"/>
    <property type="match status" value="1"/>
</dbReference>
<comment type="caution">
    <text evidence="4">The sequence shown here is derived from an EMBL/GenBank/DDBJ whole genome shotgun (WGS) entry which is preliminary data.</text>
</comment>